<dbReference type="InParanoid" id="A0A024G9L1"/>
<reference evidence="1 2" key="1">
    <citation type="submission" date="2012-05" db="EMBL/GenBank/DDBJ databases">
        <title>Recombination and specialization in a pathogen metapopulation.</title>
        <authorList>
            <person name="Gardiner A."/>
            <person name="Kemen E."/>
            <person name="Schultz-Larsen T."/>
            <person name="MacLean D."/>
            <person name="Van Oosterhout C."/>
            <person name="Jones J.D.G."/>
        </authorList>
    </citation>
    <scope>NUCLEOTIDE SEQUENCE [LARGE SCALE GENOMIC DNA]</scope>
    <source>
        <strain evidence="1 2">Ac Nc2</strain>
    </source>
</reference>
<gene>
    <name evidence="1" type="ORF">BN9_042020</name>
</gene>
<evidence type="ECO:0000313" key="2">
    <source>
        <dbReference type="Proteomes" id="UP000053237"/>
    </source>
</evidence>
<organism evidence="1 2">
    <name type="scientific">Albugo candida</name>
    <dbReference type="NCBI Taxonomy" id="65357"/>
    <lineage>
        <taxon>Eukaryota</taxon>
        <taxon>Sar</taxon>
        <taxon>Stramenopiles</taxon>
        <taxon>Oomycota</taxon>
        <taxon>Peronosporomycetes</taxon>
        <taxon>Albuginales</taxon>
        <taxon>Albuginaceae</taxon>
        <taxon>Albugo</taxon>
    </lineage>
</organism>
<name>A0A024G9L1_9STRA</name>
<accession>A0A024G9L1</accession>
<sequence>MNKICATSTQSEWKRGQFVRYLVEPYTSNLYFVQSQTGIWRSVTEMNFPLQTLEQEEIKWYNQKTPTFGLIAPGYFI</sequence>
<evidence type="ECO:0000313" key="1">
    <source>
        <dbReference type="EMBL" id="CCI43418.1"/>
    </source>
</evidence>
<keyword evidence="2" id="KW-1185">Reference proteome</keyword>
<dbReference type="Proteomes" id="UP000053237">
    <property type="component" value="Unassembled WGS sequence"/>
</dbReference>
<dbReference type="EMBL" id="CAIX01000048">
    <property type="protein sequence ID" value="CCI43418.1"/>
    <property type="molecule type" value="Genomic_DNA"/>
</dbReference>
<dbReference type="AlphaFoldDB" id="A0A024G9L1"/>
<comment type="caution">
    <text evidence="1">The sequence shown here is derived from an EMBL/GenBank/DDBJ whole genome shotgun (WGS) entry which is preliminary data.</text>
</comment>
<protein>
    <submittedName>
        <fullName evidence="1">Uncharacterized protein</fullName>
    </submittedName>
</protein>
<proteinExistence type="predicted"/>